<gene>
    <name evidence="5" type="ORF">HNQ39_001112</name>
</gene>
<dbReference type="InterPro" id="IPR036390">
    <property type="entry name" value="WH_DNA-bd_sf"/>
</dbReference>
<dbReference type="SMART" id="SM00418">
    <property type="entry name" value="HTH_ARSR"/>
    <property type="match status" value="1"/>
</dbReference>
<comment type="caution">
    <text evidence="5">The sequence shown here is derived from an EMBL/GenBank/DDBJ whole genome shotgun (WGS) entry which is preliminary data.</text>
</comment>
<organism evidence="5 6">
    <name type="scientific">Armatimonas rosea</name>
    <dbReference type="NCBI Taxonomy" id="685828"/>
    <lineage>
        <taxon>Bacteria</taxon>
        <taxon>Bacillati</taxon>
        <taxon>Armatimonadota</taxon>
        <taxon>Armatimonadia</taxon>
        <taxon>Armatimonadales</taxon>
        <taxon>Armatimonadaceae</taxon>
        <taxon>Armatimonas</taxon>
    </lineage>
</organism>
<dbReference type="PROSITE" id="PS50987">
    <property type="entry name" value="HTH_ARSR_2"/>
    <property type="match status" value="1"/>
</dbReference>
<proteinExistence type="predicted"/>
<dbReference type="PANTHER" id="PTHR33154">
    <property type="entry name" value="TRANSCRIPTIONAL REGULATOR, ARSR FAMILY"/>
    <property type="match status" value="1"/>
</dbReference>
<dbReference type="PANTHER" id="PTHR33154:SF18">
    <property type="entry name" value="ARSENICAL RESISTANCE OPERON REPRESSOR"/>
    <property type="match status" value="1"/>
</dbReference>
<keyword evidence="2" id="KW-0238">DNA-binding</keyword>
<evidence type="ECO:0000313" key="5">
    <source>
        <dbReference type="EMBL" id="MBB6049350.1"/>
    </source>
</evidence>
<dbReference type="AlphaFoldDB" id="A0A7W9W5V8"/>
<dbReference type="GO" id="GO:0003677">
    <property type="term" value="F:DNA binding"/>
    <property type="evidence" value="ECO:0007669"/>
    <property type="project" value="UniProtKB-KW"/>
</dbReference>
<dbReference type="RefSeq" id="WP_184192960.1">
    <property type="nucleotide sequence ID" value="NZ_JACHGW010000001.1"/>
</dbReference>
<dbReference type="EMBL" id="JACHGW010000001">
    <property type="protein sequence ID" value="MBB6049350.1"/>
    <property type="molecule type" value="Genomic_DNA"/>
</dbReference>
<protein>
    <submittedName>
        <fullName evidence="5">ArsR family transcriptional regulator</fullName>
    </submittedName>
</protein>
<dbReference type="Proteomes" id="UP000520814">
    <property type="component" value="Unassembled WGS sequence"/>
</dbReference>
<sequence length="111" mass="11680">MTDEQLTTAFKALGDPTRLAIFQCLRDCCPTAAIEEDGGIRPTVGPTVGEVCCKITGAEKITSTVSAHLKELRLAGLITMEKRGKFVVCALNPSTVAALAAFLGEKPHGCC</sequence>
<keyword evidence="6" id="KW-1185">Reference proteome</keyword>
<keyword evidence="3" id="KW-0804">Transcription</keyword>
<dbReference type="InterPro" id="IPR001845">
    <property type="entry name" value="HTH_ArsR_DNA-bd_dom"/>
</dbReference>
<dbReference type="InterPro" id="IPR036388">
    <property type="entry name" value="WH-like_DNA-bd_sf"/>
</dbReference>
<dbReference type="InterPro" id="IPR051081">
    <property type="entry name" value="HTH_MetalResp_TranReg"/>
</dbReference>
<evidence type="ECO:0000256" key="3">
    <source>
        <dbReference type="ARBA" id="ARBA00023163"/>
    </source>
</evidence>
<dbReference type="GO" id="GO:0003700">
    <property type="term" value="F:DNA-binding transcription factor activity"/>
    <property type="evidence" value="ECO:0007669"/>
    <property type="project" value="InterPro"/>
</dbReference>
<dbReference type="SUPFAM" id="SSF46785">
    <property type="entry name" value="Winged helix' DNA-binding domain"/>
    <property type="match status" value="1"/>
</dbReference>
<name>A0A7W9W5V8_ARMRO</name>
<dbReference type="Gene3D" id="1.10.10.10">
    <property type="entry name" value="Winged helix-like DNA-binding domain superfamily/Winged helix DNA-binding domain"/>
    <property type="match status" value="1"/>
</dbReference>
<dbReference type="CDD" id="cd00090">
    <property type="entry name" value="HTH_ARSR"/>
    <property type="match status" value="1"/>
</dbReference>
<dbReference type="InterPro" id="IPR011991">
    <property type="entry name" value="ArsR-like_HTH"/>
</dbReference>
<accession>A0A7W9W5V8</accession>
<evidence type="ECO:0000259" key="4">
    <source>
        <dbReference type="PROSITE" id="PS50987"/>
    </source>
</evidence>
<evidence type="ECO:0000256" key="2">
    <source>
        <dbReference type="ARBA" id="ARBA00023125"/>
    </source>
</evidence>
<feature type="domain" description="HTH arsR-type" evidence="4">
    <location>
        <begin position="1"/>
        <end position="111"/>
    </location>
</feature>
<evidence type="ECO:0000313" key="6">
    <source>
        <dbReference type="Proteomes" id="UP000520814"/>
    </source>
</evidence>
<keyword evidence="1" id="KW-0805">Transcription regulation</keyword>
<evidence type="ECO:0000256" key="1">
    <source>
        <dbReference type="ARBA" id="ARBA00023015"/>
    </source>
</evidence>
<reference evidence="5 6" key="1">
    <citation type="submission" date="2020-08" db="EMBL/GenBank/DDBJ databases">
        <title>Genomic Encyclopedia of Type Strains, Phase IV (KMG-IV): sequencing the most valuable type-strain genomes for metagenomic binning, comparative biology and taxonomic classification.</title>
        <authorList>
            <person name="Goeker M."/>
        </authorList>
    </citation>
    <scope>NUCLEOTIDE SEQUENCE [LARGE SCALE GENOMIC DNA]</scope>
    <source>
        <strain evidence="5 6">DSM 23562</strain>
    </source>
</reference>